<proteinExistence type="predicted"/>
<evidence type="ECO:0000256" key="2">
    <source>
        <dbReference type="ARBA" id="ARBA00022695"/>
    </source>
</evidence>
<dbReference type="PANTHER" id="PTHR34072:SF52">
    <property type="entry name" value="RIBONUCLEASE H"/>
    <property type="match status" value="1"/>
</dbReference>
<evidence type="ECO:0000259" key="7">
    <source>
        <dbReference type="Pfam" id="PF17917"/>
    </source>
</evidence>
<keyword evidence="2" id="KW-0548">Nucleotidyltransferase</keyword>
<evidence type="ECO:0000256" key="5">
    <source>
        <dbReference type="ARBA" id="ARBA00022801"/>
    </source>
</evidence>
<keyword evidence="9" id="KW-1185">Reference proteome</keyword>
<dbReference type="InterPro" id="IPR041373">
    <property type="entry name" value="RT_RNaseH"/>
</dbReference>
<organism evidence="8 9">
    <name type="scientific">Tanacetum coccineum</name>
    <dbReference type="NCBI Taxonomy" id="301880"/>
    <lineage>
        <taxon>Eukaryota</taxon>
        <taxon>Viridiplantae</taxon>
        <taxon>Streptophyta</taxon>
        <taxon>Embryophyta</taxon>
        <taxon>Tracheophyta</taxon>
        <taxon>Spermatophyta</taxon>
        <taxon>Magnoliopsida</taxon>
        <taxon>eudicotyledons</taxon>
        <taxon>Gunneridae</taxon>
        <taxon>Pentapetalae</taxon>
        <taxon>asterids</taxon>
        <taxon>campanulids</taxon>
        <taxon>Asterales</taxon>
        <taxon>Asteraceae</taxon>
        <taxon>Asteroideae</taxon>
        <taxon>Anthemideae</taxon>
        <taxon>Anthemidinae</taxon>
        <taxon>Tanacetum</taxon>
    </lineage>
</organism>
<dbReference type="Gene3D" id="3.10.20.370">
    <property type="match status" value="1"/>
</dbReference>
<keyword evidence="5" id="KW-0378">Hydrolase</keyword>
<evidence type="ECO:0000256" key="1">
    <source>
        <dbReference type="ARBA" id="ARBA00022679"/>
    </source>
</evidence>
<keyword evidence="6 8" id="KW-0695">RNA-directed DNA polymerase</keyword>
<dbReference type="CDD" id="cd09274">
    <property type="entry name" value="RNase_HI_RT_Ty3"/>
    <property type="match status" value="1"/>
</dbReference>
<dbReference type="GO" id="GO:0003964">
    <property type="term" value="F:RNA-directed DNA polymerase activity"/>
    <property type="evidence" value="ECO:0007669"/>
    <property type="project" value="UniProtKB-KW"/>
</dbReference>
<gene>
    <name evidence="8" type="ORF">Tco_0773286</name>
</gene>
<dbReference type="Proteomes" id="UP001151760">
    <property type="component" value="Unassembled WGS sequence"/>
</dbReference>
<dbReference type="EMBL" id="BQNB010011443">
    <property type="protein sequence ID" value="GJS90650.1"/>
    <property type="molecule type" value="Genomic_DNA"/>
</dbReference>
<evidence type="ECO:0000313" key="8">
    <source>
        <dbReference type="EMBL" id="GJS90650.1"/>
    </source>
</evidence>
<evidence type="ECO:0000313" key="9">
    <source>
        <dbReference type="Proteomes" id="UP001151760"/>
    </source>
</evidence>
<accession>A0ABQ4ZL70</accession>
<evidence type="ECO:0000256" key="6">
    <source>
        <dbReference type="ARBA" id="ARBA00022918"/>
    </source>
</evidence>
<protein>
    <submittedName>
        <fullName evidence="8">Reverse transcriptase domain-containing protein</fullName>
    </submittedName>
</protein>
<reference evidence="8" key="2">
    <citation type="submission" date="2022-01" db="EMBL/GenBank/DDBJ databases">
        <authorList>
            <person name="Yamashiro T."/>
            <person name="Shiraishi A."/>
            <person name="Satake H."/>
            <person name="Nakayama K."/>
        </authorList>
    </citation>
    <scope>NUCLEOTIDE SEQUENCE</scope>
</reference>
<name>A0ABQ4ZL70_9ASTR</name>
<dbReference type="SUPFAM" id="SSF56672">
    <property type="entry name" value="DNA/RNA polymerases"/>
    <property type="match status" value="1"/>
</dbReference>
<sequence>MGLRITVRPQTSISLPPEAEVERLLTMTTPSPSSLASLSPPSAGERLARIASTQALIDAVTATLPSPSQTLLPPSLYIPPPVDRSRYEIGESSTARPTRGQGIDYGFVSTVDAEERRQGIRDVGYGIRDTWVDPAEAVLEIAHMTVGRGSNTWVTVLAVLQSNEREYTGLWDLCPNAPSAIFTTMARAPRDATRHFKRDVRAEELRRRKWNCKGGFMQFGNAEKRGNAPGRETMMPIVVTGAPILDLPEGSEDFVVYCDASHKGLGAVLMQREKVIAYASRQLKVHEKNYTTHDLELGSVVFALKIWRHYLYGTRCTVFTDHKSLQHILDQKELNMRQRRWLELLSDYDCDIRYHPGKANVVADALEQ</sequence>
<comment type="caution">
    <text evidence="8">The sequence shown here is derived from an EMBL/GenBank/DDBJ whole genome shotgun (WGS) entry which is preliminary data.</text>
</comment>
<evidence type="ECO:0000256" key="4">
    <source>
        <dbReference type="ARBA" id="ARBA00022759"/>
    </source>
</evidence>
<keyword evidence="4" id="KW-0255">Endonuclease</keyword>
<dbReference type="Pfam" id="PF17917">
    <property type="entry name" value="RT_RNaseH"/>
    <property type="match status" value="1"/>
</dbReference>
<keyword evidence="1" id="KW-0808">Transferase</keyword>
<keyword evidence="3" id="KW-0540">Nuclease</keyword>
<dbReference type="InterPro" id="IPR043502">
    <property type="entry name" value="DNA/RNA_pol_sf"/>
</dbReference>
<feature type="domain" description="Reverse transcriptase RNase H-like" evidence="7">
    <location>
        <begin position="251"/>
        <end position="348"/>
    </location>
</feature>
<dbReference type="PANTHER" id="PTHR34072">
    <property type="entry name" value="ENZYMATIC POLYPROTEIN-RELATED"/>
    <property type="match status" value="1"/>
</dbReference>
<reference evidence="8" key="1">
    <citation type="journal article" date="2022" name="Int. J. Mol. Sci.">
        <title>Draft Genome of Tanacetum Coccineum: Genomic Comparison of Closely Related Tanacetum-Family Plants.</title>
        <authorList>
            <person name="Yamashiro T."/>
            <person name="Shiraishi A."/>
            <person name="Nakayama K."/>
            <person name="Satake H."/>
        </authorList>
    </citation>
    <scope>NUCLEOTIDE SEQUENCE</scope>
</reference>
<evidence type="ECO:0000256" key="3">
    <source>
        <dbReference type="ARBA" id="ARBA00022722"/>
    </source>
</evidence>